<proteinExistence type="predicted"/>
<protein>
    <submittedName>
        <fullName evidence="2">MacB-like core domain-containing protein</fullName>
    </submittedName>
</protein>
<keyword evidence="1" id="KW-1133">Transmembrane helix</keyword>
<keyword evidence="3" id="KW-1185">Reference proteome</keyword>
<dbReference type="RefSeq" id="WP_272867291.1">
    <property type="nucleotide sequence ID" value="NZ_FQUL01000015.1"/>
</dbReference>
<gene>
    <name evidence="2" type="ORF">SAMN02745225_01283</name>
</gene>
<accession>A0A1M4VCP9</accession>
<sequence>MSWLDLFNAALEAVRWNRMRSVLTMLGIVIGIAAIMLTVGL</sequence>
<name>A0A1M4VCP9_9ACTN</name>
<organism evidence="2 3">
    <name type="scientific">Ferrithrix thermotolerans DSM 19514</name>
    <dbReference type="NCBI Taxonomy" id="1121881"/>
    <lineage>
        <taxon>Bacteria</taxon>
        <taxon>Bacillati</taxon>
        <taxon>Actinomycetota</taxon>
        <taxon>Acidimicrobiia</taxon>
        <taxon>Acidimicrobiales</taxon>
        <taxon>Acidimicrobiaceae</taxon>
        <taxon>Ferrithrix</taxon>
    </lineage>
</organism>
<evidence type="ECO:0000256" key="1">
    <source>
        <dbReference type="SAM" id="Phobius"/>
    </source>
</evidence>
<feature type="transmembrane region" description="Helical" evidence="1">
    <location>
        <begin position="21"/>
        <end position="40"/>
    </location>
</feature>
<reference evidence="3" key="1">
    <citation type="submission" date="2016-11" db="EMBL/GenBank/DDBJ databases">
        <authorList>
            <person name="Varghese N."/>
            <person name="Submissions S."/>
        </authorList>
    </citation>
    <scope>NUCLEOTIDE SEQUENCE [LARGE SCALE GENOMIC DNA]</scope>
    <source>
        <strain evidence="3">DSM 19514</strain>
    </source>
</reference>
<keyword evidence="1" id="KW-0812">Transmembrane</keyword>
<dbReference type="EMBL" id="FQUL01000015">
    <property type="protein sequence ID" value="SHE66774.1"/>
    <property type="molecule type" value="Genomic_DNA"/>
</dbReference>
<evidence type="ECO:0000313" key="2">
    <source>
        <dbReference type="EMBL" id="SHE66774.1"/>
    </source>
</evidence>
<dbReference type="Proteomes" id="UP000184295">
    <property type="component" value="Unassembled WGS sequence"/>
</dbReference>
<dbReference type="STRING" id="1121881.SAMN02745225_01283"/>
<dbReference type="AlphaFoldDB" id="A0A1M4VCP9"/>
<evidence type="ECO:0000313" key="3">
    <source>
        <dbReference type="Proteomes" id="UP000184295"/>
    </source>
</evidence>
<keyword evidence="1" id="KW-0472">Membrane</keyword>